<dbReference type="InterPro" id="IPR000793">
    <property type="entry name" value="ATP_synth_asu_C"/>
</dbReference>
<dbReference type="PANTHER" id="PTHR48082:SF2">
    <property type="entry name" value="ATP SYNTHASE SUBUNIT ALPHA, MITOCHONDRIAL"/>
    <property type="match status" value="1"/>
</dbReference>
<proteinExistence type="inferred from homology"/>
<evidence type="ECO:0000256" key="8">
    <source>
        <dbReference type="ARBA" id="ARBA00023065"/>
    </source>
</evidence>
<comment type="caution">
    <text evidence="16">The sequence shown here is derived from an EMBL/GenBank/DDBJ whole genome shotgun (WGS) entry which is preliminary data.</text>
</comment>
<dbReference type="InterPro" id="IPR000194">
    <property type="entry name" value="ATPase_F1/V1/A1_a/bsu_nucl-bd"/>
</dbReference>
<dbReference type="InterPro" id="IPR005294">
    <property type="entry name" value="ATP_synth_F1_asu"/>
</dbReference>
<keyword evidence="7 12" id="KW-1278">Translocase</keyword>
<feature type="domain" description="ATPase F1/V1/A1 complex alpha/beta subunit N-terminal" evidence="15">
    <location>
        <begin position="30"/>
        <end position="96"/>
    </location>
</feature>
<sequence length="549" mass="59425">MAELTIRPDEIRDALERFVQAYEPEGAAREEIGTVVDAGDGIAHVSGLPSAMANELLEFENGTRGLALNLDTREIGVVVLGDFSGIEEGQTVRRTGEVLSVPVGDNFLGRVVDPLGNPLDGKGAIESESLRALELQAPTVVQRQPVKQPLQTGIKAIDAMTPIGRGQRQLIIGDRGTGKTAIAVDTILNQREGWLSGDPEQQVRCVYVAIGQKGSTIAQVKARLEEAGALDYTTIVAAPASDPAGYKYLAPYTGSAIGQHWMYQGKHVLIVFDDLTKQADAYRAVSLLLRRPPGREAFPGDVFYLHSRLLERCAKLSDDMGAGSMTGLPVIETKGNDVSAFIPTNVISITDGQCFLETDLFNAGVRPAINVGISVSRVGGSAQVKAMRKVAGTLKLSLSQYRDLEAFASFASDLDAASRAQLERGQRLVELLKQPQYSPYPVERQVVSVWSGTTGELDEVPTEDIRRFEQEFLDYLQSSHKGIFDGIRETKDLADDAVTALKDAITEFKKGFTTSSGELLVKDEPVAPLDADEVGQEKIKKVVRPSTEK</sequence>
<dbReference type="CDD" id="cd18113">
    <property type="entry name" value="ATP-synt_F1_alpha_C"/>
    <property type="match status" value="1"/>
</dbReference>
<evidence type="ECO:0000313" key="17">
    <source>
        <dbReference type="Proteomes" id="UP001500902"/>
    </source>
</evidence>
<keyword evidence="4 12" id="KW-1003">Cell membrane</keyword>
<dbReference type="InterPro" id="IPR033732">
    <property type="entry name" value="ATP_synth_F1_a_nt-bd_dom"/>
</dbReference>
<keyword evidence="6 12" id="KW-0067">ATP-binding</keyword>
<comment type="subcellular location">
    <subcellularLocation>
        <location evidence="12">Cell membrane</location>
        <topology evidence="12">Peripheral membrane protein</topology>
    </subcellularLocation>
    <subcellularLocation>
        <location evidence="1">Membrane</location>
    </subcellularLocation>
</comment>
<keyword evidence="8 12" id="KW-0406">Ion transport</keyword>
<evidence type="ECO:0000256" key="7">
    <source>
        <dbReference type="ARBA" id="ARBA00022967"/>
    </source>
</evidence>
<dbReference type="InterPro" id="IPR036121">
    <property type="entry name" value="ATPase_F1/V1/A1_a/bsu_N_sf"/>
</dbReference>
<feature type="site" description="Required for activity" evidence="12">
    <location>
        <position position="374"/>
    </location>
</feature>
<protein>
    <recommendedName>
        <fullName evidence="12">ATP synthase subunit alpha</fullName>
        <ecNumber evidence="12">7.1.2.2</ecNumber>
    </recommendedName>
    <alternativeName>
        <fullName evidence="12">ATP synthase F1 sector subunit alpha</fullName>
    </alternativeName>
    <alternativeName>
        <fullName evidence="12">F-ATPase subunit alpha</fullName>
    </alternativeName>
</protein>
<dbReference type="InterPro" id="IPR004100">
    <property type="entry name" value="ATPase_F1/V1/A1_a/bsu_N"/>
</dbReference>
<keyword evidence="12" id="KW-0375">Hydrogen ion transport</keyword>
<dbReference type="Gene3D" id="3.40.50.300">
    <property type="entry name" value="P-loop containing nucleotide triphosphate hydrolases"/>
    <property type="match status" value="1"/>
</dbReference>
<evidence type="ECO:0000256" key="9">
    <source>
        <dbReference type="ARBA" id="ARBA00023136"/>
    </source>
</evidence>
<comment type="catalytic activity">
    <reaction evidence="12">
        <text>ATP + H2O + 4 H(+)(in) = ADP + phosphate + 5 H(+)(out)</text>
        <dbReference type="Rhea" id="RHEA:57720"/>
        <dbReference type="ChEBI" id="CHEBI:15377"/>
        <dbReference type="ChEBI" id="CHEBI:15378"/>
        <dbReference type="ChEBI" id="CHEBI:30616"/>
        <dbReference type="ChEBI" id="CHEBI:43474"/>
        <dbReference type="ChEBI" id="CHEBI:456216"/>
        <dbReference type="EC" id="7.1.2.2"/>
    </reaction>
</comment>
<evidence type="ECO:0000256" key="6">
    <source>
        <dbReference type="ARBA" id="ARBA00022840"/>
    </source>
</evidence>
<dbReference type="Pfam" id="PF00006">
    <property type="entry name" value="ATP-synt_ab"/>
    <property type="match status" value="1"/>
</dbReference>
<dbReference type="Pfam" id="PF00306">
    <property type="entry name" value="ATP-synt_ab_C"/>
    <property type="match status" value="1"/>
</dbReference>
<dbReference type="Pfam" id="PF02874">
    <property type="entry name" value="ATP-synt_ab_N"/>
    <property type="match status" value="1"/>
</dbReference>
<dbReference type="NCBIfam" id="TIGR00962">
    <property type="entry name" value="atpA"/>
    <property type="match status" value="1"/>
</dbReference>
<dbReference type="CDD" id="cd01132">
    <property type="entry name" value="F1-ATPase_alpha_CD"/>
    <property type="match status" value="1"/>
</dbReference>
<keyword evidence="5 12" id="KW-0547">Nucleotide-binding</keyword>
<keyword evidence="10 12" id="KW-0139">CF(1)</keyword>
<keyword evidence="17" id="KW-1185">Reference proteome</keyword>
<evidence type="ECO:0000256" key="10">
    <source>
        <dbReference type="ARBA" id="ARBA00023196"/>
    </source>
</evidence>
<keyword evidence="11 12" id="KW-0066">ATP synthesis</keyword>
<dbReference type="Gene3D" id="1.20.150.20">
    <property type="entry name" value="ATP synthase alpha/beta chain, C-terminal domain"/>
    <property type="match status" value="1"/>
</dbReference>
<dbReference type="CDD" id="cd18116">
    <property type="entry name" value="ATP-synt_F1_alpha_N"/>
    <property type="match status" value="1"/>
</dbReference>
<dbReference type="SUPFAM" id="SSF50615">
    <property type="entry name" value="N-terminal domain of alpha and beta subunits of F1 ATP synthase"/>
    <property type="match status" value="1"/>
</dbReference>
<evidence type="ECO:0000259" key="14">
    <source>
        <dbReference type="Pfam" id="PF00306"/>
    </source>
</evidence>
<dbReference type="SUPFAM" id="SSF47917">
    <property type="entry name" value="C-terminal domain of alpha and beta subunits of F1 ATP synthase"/>
    <property type="match status" value="1"/>
</dbReference>
<comment type="similarity">
    <text evidence="2 12">Belongs to the ATPase alpha/beta chains family.</text>
</comment>
<gene>
    <name evidence="12 16" type="primary">atpA</name>
    <name evidence="16" type="ORF">GCM10022224_024280</name>
</gene>
<evidence type="ECO:0000256" key="11">
    <source>
        <dbReference type="ARBA" id="ARBA00023310"/>
    </source>
</evidence>
<evidence type="ECO:0000259" key="13">
    <source>
        <dbReference type="Pfam" id="PF00006"/>
    </source>
</evidence>
<feature type="domain" description="ATPase F1/V1/A1 complex alpha/beta subunit nucleotide-binding" evidence="13">
    <location>
        <begin position="153"/>
        <end position="376"/>
    </location>
</feature>
<evidence type="ECO:0000259" key="15">
    <source>
        <dbReference type="Pfam" id="PF02874"/>
    </source>
</evidence>
<dbReference type="EC" id="7.1.2.2" evidence="12"/>
<keyword evidence="3 12" id="KW-0813">Transport</keyword>
<accession>A0ABP7BI72</accession>
<dbReference type="InterPro" id="IPR023366">
    <property type="entry name" value="ATP_synth_asu-like_sf"/>
</dbReference>
<evidence type="ECO:0000256" key="1">
    <source>
        <dbReference type="ARBA" id="ARBA00004370"/>
    </source>
</evidence>
<dbReference type="PROSITE" id="PS00152">
    <property type="entry name" value="ATPASE_ALPHA_BETA"/>
    <property type="match status" value="1"/>
</dbReference>
<dbReference type="InterPro" id="IPR020003">
    <property type="entry name" value="ATPase_a/bsu_AS"/>
</dbReference>
<feature type="binding site" evidence="12">
    <location>
        <begin position="173"/>
        <end position="180"/>
    </location>
    <ligand>
        <name>ATP</name>
        <dbReference type="ChEBI" id="CHEBI:30616"/>
    </ligand>
</feature>
<dbReference type="NCBIfam" id="NF009884">
    <property type="entry name" value="PRK13343.1"/>
    <property type="match status" value="1"/>
</dbReference>
<keyword evidence="9 12" id="KW-0472">Membrane</keyword>
<dbReference type="RefSeq" id="WP_344876155.1">
    <property type="nucleotide sequence ID" value="NZ_BAAAZP010000043.1"/>
</dbReference>
<dbReference type="PANTHER" id="PTHR48082">
    <property type="entry name" value="ATP SYNTHASE SUBUNIT ALPHA, MITOCHONDRIAL"/>
    <property type="match status" value="1"/>
</dbReference>
<evidence type="ECO:0000256" key="12">
    <source>
        <dbReference type="HAMAP-Rule" id="MF_01346"/>
    </source>
</evidence>
<dbReference type="InterPro" id="IPR038376">
    <property type="entry name" value="ATP_synth_asu_C_sf"/>
</dbReference>
<evidence type="ECO:0000256" key="3">
    <source>
        <dbReference type="ARBA" id="ARBA00022448"/>
    </source>
</evidence>
<feature type="domain" description="ATP synthase alpha subunit C-terminal" evidence="14">
    <location>
        <begin position="383"/>
        <end position="508"/>
    </location>
</feature>
<reference evidence="17" key="1">
    <citation type="journal article" date="2019" name="Int. J. Syst. Evol. Microbiol.">
        <title>The Global Catalogue of Microorganisms (GCM) 10K type strain sequencing project: providing services to taxonomists for standard genome sequencing and annotation.</title>
        <authorList>
            <consortium name="The Broad Institute Genomics Platform"/>
            <consortium name="The Broad Institute Genome Sequencing Center for Infectious Disease"/>
            <person name="Wu L."/>
            <person name="Ma J."/>
        </authorList>
    </citation>
    <scope>NUCLEOTIDE SEQUENCE [LARGE SCALE GENOMIC DNA]</scope>
    <source>
        <strain evidence="17">JCM 16904</strain>
    </source>
</reference>
<evidence type="ECO:0000256" key="5">
    <source>
        <dbReference type="ARBA" id="ARBA00022741"/>
    </source>
</evidence>
<dbReference type="Gene3D" id="2.40.30.20">
    <property type="match status" value="1"/>
</dbReference>
<name>A0ABP7BI72_9ACTN</name>
<comment type="function">
    <text evidence="12">Produces ATP from ADP in the presence of a proton gradient across the membrane. The alpha chain is a regulatory subunit.</text>
</comment>
<dbReference type="EMBL" id="BAAAZP010000043">
    <property type="protein sequence ID" value="GAA3660063.1"/>
    <property type="molecule type" value="Genomic_DNA"/>
</dbReference>
<dbReference type="SUPFAM" id="SSF52540">
    <property type="entry name" value="P-loop containing nucleoside triphosphate hydrolases"/>
    <property type="match status" value="1"/>
</dbReference>
<dbReference type="InterPro" id="IPR027417">
    <property type="entry name" value="P-loop_NTPase"/>
</dbReference>
<dbReference type="HAMAP" id="MF_01346">
    <property type="entry name" value="ATP_synth_alpha_bact"/>
    <property type="match status" value="1"/>
</dbReference>
<organism evidence="16 17">
    <name type="scientific">Nonomuraea antimicrobica</name>
    <dbReference type="NCBI Taxonomy" id="561173"/>
    <lineage>
        <taxon>Bacteria</taxon>
        <taxon>Bacillati</taxon>
        <taxon>Actinomycetota</taxon>
        <taxon>Actinomycetes</taxon>
        <taxon>Streptosporangiales</taxon>
        <taxon>Streptosporangiaceae</taxon>
        <taxon>Nonomuraea</taxon>
    </lineage>
</organism>
<evidence type="ECO:0000256" key="4">
    <source>
        <dbReference type="ARBA" id="ARBA00022475"/>
    </source>
</evidence>
<dbReference type="Proteomes" id="UP001500902">
    <property type="component" value="Unassembled WGS sequence"/>
</dbReference>
<evidence type="ECO:0000313" key="16">
    <source>
        <dbReference type="EMBL" id="GAA3660063.1"/>
    </source>
</evidence>
<evidence type="ECO:0000256" key="2">
    <source>
        <dbReference type="ARBA" id="ARBA00008936"/>
    </source>
</evidence>